<dbReference type="HAMAP" id="MF_01161">
    <property type="entry name" value="tRNA_Ile_lys_synt"/>
    <property type="match status" value="1"/>
</dbReference>
<feature type="domain" description="tRNA(Ile)-lysidine/2-thiocytidine synthase N-terminal" evidence="8">
    <location>
        <begin position="22"/>
        <end position="200"/>
    </location>
</feature>
<dbReference type="GO" id="GO:0005524">
    <property type="term" value="F:ATP binding"/>
    <property type="evidence" value="ECO:0007669"/>
    <property type="project" value="UniProtKB-KW"/>
</dbReference>
<dbReference type="AlphaFoldDB" id="A0A6J6GLA5"/>
<evidence type="ECO:0000259" key="9">
    <source>
        <dbReference type="Pfam" id="PF09179"/>
    </source>
</evidence>
<dbReference type="NCBIfam" id="TIGR02432">
    <property type="entry name" value="lysidine_TilS_N"/>
    <property type="match status" value="1"/>
</dbReference>
<keyword evidence="4" id="KW-0819">tRNA processing</keyword>
<keyword evidence="6" id="KW-0067">ATP-binding</keyword>
<proteinExistence type="inferred from homology"/>
<dbReference type="PANTHER" id="PTHR43033">
    <property type="entry name" value="TRNA(ILE)-LYSIDINE SYNTHASE-RELATED"/>
    <property type="match status" value="1"/>
</dbReference>
<dbReference type="EC" id="6.3.4.19" evidence="1"/>
<name>A0A6J6GLA5_9ZZZZ</name>
<organism evidence="10">
    <name type="scientific">freshwater metagenome</name>
    <dbReference type="NCBI Taxonomy" id="449393"/>
    <lineage>
        <taxon>unclassified sequences</taxon>
        <taxon>metagenomes</taxon>
        <taxon>ecological metagenomes</taxon>
    </lineage>
</organism>
<dbReference type="CDD" id="cd01992">
    <property type="entry name" value="TilS_N"/>
    <property type="match status" value="1"/>
</dbReference>
<dbReference type="InterPro" id="IPR012094">
    <property type="entry name" value="tRNA_Ile_lys_synt"/>
</dbReference>
<dbReference type="Gene3D" id="1.20.59.20">
    <property type="match status" value="1"/>
</dbReference>
<evidence type="ECO:0000256" key="4">
    <source>
        <dbReference type="ARBA" id="ARBA00022694"/>
    </source>
</evidence>
<accession>A0A6J6GLA5</accession>
<dbReference type="Pfam" id="PF09179">
    <property type="entry name" value="TilS"/>
    <property type="match status" value="1"/>
</dbReference>
<dbReference type="Gene3D" id="3.40.50.620">
    <property type="entry name" value="HUPs"/>
    <property type="match status" value="1"/>
</dbReference>
<dbReference type="GO" id="GO:0008033">
    <property type="term" value="P:tRNA processing"/>
    <property type="evidence" value="ECO:0007669"/>
    <property type="project" value="UniProtKB-KW"/>
</dbReference>
<evidence type="ECO:0000313" key="10">
    <source>
        <dbReference type="EMBL" id="CAB4600493.1"/>
    </source>
</evidence>
<dbReference type="Pfam" id="PF01171">
    <property type="entry name" value="ATP_bind_3"/>
    <property type="match status" value="1"/>
</dbReference>
<evidence type="ECO:0000256" key="7">
    <source>
        <dbReference type="ARBA" id="ARBA00048539"/>
    </source>
</evidence>
<evidence type="ECO:0000256" key="5">
    <source>
        <dbReference type="ARBA" id="ARBA00022741"/>
    </source>
</evidence>
<evidence type="ECO:0000256" key="3">
    <source>
        <dbReference type="ARBA" id="ARBA00022598"/>
    </source>
</evidence>
<dbReference type="InterPro" id="IPR011063">
    <property type="entry name" value="TilS/TtcA_N"/>
</dbReference>
<dbReference type="GO" id="GO:0005737">
    <property type="term" value="C:cytoplasm"/>
    <property type="evidence" value="ECO:0007669"/>
    <property type="project" value="InterPro"/>
</dbReference>
<dbReference type="SUPFAM" id="SSF82829">
    <property type="entry name" value="MesJ substrate recognition domain-like"/>
    <property type="match status" value="1"/>
</dbReference>
<dbReference type="SUPFAM" id="SSF52402">
    <property type="entry name" value="Adenine nucleotide alpha hydrolases-like"/>
    <property type="match status" value="1"/>
</dbReference>
<keyword evidence="2" id="KW-0963">Cytoplasm</keyword>
<dbReference type="PANTHER" id="PTHR43033:SF1">
    <property type="entry name" value="TRNA(ILE)-LYSIDINE SYNTHASE-RELATED"/>
    <property type="match status" value="1"/>
</dbReference>
<dbReference type="GO" id="GO:0032267">
    <property type="term" value="F:tRNA(Ile)-lysidine synthase activity"/>
    <property type="evidence" value="ECO:0007669"/>
    <property type="project" value="UniProtKB-EC"/>
</dbReference>
<gene>
    <name evidence="10" type="ORF">UFOPK1811_00756</name>
</gene>
<dbReference type="EMBL" id="CAEZUJ010000024">
    <property type="protein sequence ID" value="CAB4600493.1"/>
    <property type="molecule type" value="Genomic_DNA"/>
</dbReference>
<keyword evidence="5" id="KW-0547">Nucleotide-binding</keyword>
<keyword evidence="3" id="KW-0436">Ligase</keyword>
<dbReference type="InterPro" id="IPR015262">
    <property type="entry name" value="tRNA_Ile_lys_synt_subst-bd"/>
</dbReference>
<sequence length="317" mass="33631">MMIDARRVVRNALAHFEPGDRILLAVSGGADSLLLAAATNLEANKVGIQLSALVVDHQLQNGSGEVALGAQKKLIELGITEAKISQVEVISNASSGGTEAAARRARYEALDAEADRIGAVAIFLGHTEDDLAETVLLGLARGSGTRSLSGMAFHVGRYVRPFLELTRAQVLSACKESGIEFWSDPQNEELSFARVRVRNEILPKMEKEIGPGISKALARTSRILREDADALDLIAGDIFASLADPAEIPIESISELPIAVRKRVIKRAIEAMGAPTLSAEQILEVDALVGAWKGQGAVALAGGITARRDSGRLTLSK</sequence>
<protein>
    <recommendedName>
        <fullName evidence="1">tRNA(Ile)-lysidine synthetase</fullName>
        <ecNumber evidence="1">6.3.4.19</ecNumber>
    </recommendedName>
</protein>
<evidence type="ECO:0000256" key="6">
    <source>
        <dbReference type="ARBA" id="ARBA00022840"/>
    </source>
</evidence>
<dbReference type="InterPro" id="IPR012795">
    <property type="entry name" value="tRNA_Ile_lys_synt_N"/>
</dbReference>
<evidence type="ECO:0000256" key="2">
    <source>
        <dbReference type="ARBA" id="ARBA00022490"/>
    </source>
</evidence>
<evidence type="ECO:0000259" key="8">
    <source>
        <dbReference type="Pfam" id="PF01171"/>
    </source>
</evidence>
<feature type="domain" description="tRNA(Ile)-lysidine synthase substrate-binding" evidence="9">
    <location>
        <begin position="250"/>
        <end position="313"/>
    </location>
</feature>
<dbReference type="InterPro" id="IPR014729">
    <property type="entry name" value="Rossmann-like_a/b/a_fold"/>
</dbReference>
<reference evidence="10" key="1">
    <citation type="submission" date="2020-05" db="EMBL/GenBank/DDBJ databases">
        <authorList>
            <person name="Chiriac C."/>
            <person name="Salcher M."/>
            <person name="Ghai R."/>
            <person name="Kavagutti S V."/>
        </authorList>
    </citation>
    <scope>NUCLEOTIDE SEQUENCE</scope>
</reference>
<comment type="catalytic activity">
    <reaction evidence="7">
        <text>cytidine(34) in tRNA(Ile2) + L-lysine + ATP = lysidine(34) in tRNA(Ile2) + AMP + diphosphate + H(+)</text>
        <dbReference type="Rhea" id="RHEA:43744"/>
        <dbReference type="Rhea" id="RHEA-COMP:10625"/>
        <dbReference type="Rhea" id="RHEA-COMP:10670"/>
        <dbReference type="ChEBI" id="CHEBI:15378"/>
        <dbReference type="ChEBI" id="CHEBI:30616"/>
        <dbReference type="ChEBI" id="CHEBI:32551"/>
        <dbReference type="ChEBI" id="CHEBI:33019"/>
        <dbReference type="ChEBI" id="CHEBI:82748"/>
        <dbReference type="ChEBI" id="CHEBI:83665"/>
        <dbReference type="ChEBI" id="CHEBI:456215"/>
        <dbReference type="EC" id="6.3.4.19"/>
    </reaction>
</comment>
<evidence type="ECO:0000256" key="1">
    <source>
        <dbReference type="ARBA" id="ARBA00013267"/>
    </source>
</evidence>